<dbReference type="EMBL" id="JAYMGW010000028">
    <property type="protein sequence ID" value="MEC4266958.1"/>
    <property type="molecule type" value="Genomic_DNA"/>
</dbReference>
<name>A0ABU6IVK2_9FLAO</name>
<proteinExistence type="predicted"/>
<dbReference type="Gene3D" id="3.40.50.2300">
    <property type="match status" value="1"/>
</dbReference>
<protein>
    <recommendedName>
        <fullName evidence="3">Response regulatory domain-containing protein</fullName>
    </recommendedName>
</protein>
<accession>A0ABU6IVK2</accession>
<dbReference type="InterPro" id="IPR011006">
    <property type="entry name" value="CheY-like_superfamily"/>
</dbReference>
<organism evidence="1 2">
    <name type="scientific">Flagellimonas halotolerans</name>
    <dbReference type="NCBI Taxonomy" id="3112164"/>
    <lineage>
        <taxon>Bacteria</taxon>
        <taxon>Pseudomonadati</taxon>
        <taxon>Bacteroidota</taxon>
        <taxon>Flavobacteriia</taxon>
        <taxon>Flavobacteriales</taxon>
        <taxon>Flavobacteriaceae</taxon>
        <taxon>Flagellimonas</taxon>
    </lineage>
</organism>
<dbReference type="SUPFAM" id="SSF52172">
    <property type="entry name" value="CheY-like"/>
    <property type="match status" value="1"/>
</dbReference>
<comment type="caution">
    <text evidence="1">The sequence shown here is derived from an EMBL/GenBank/DDBJ whole genome shotgun (WGS) entry which is preliminary data.</text>
</comment>
<sequence length="109" mass="12715">MLQGDLVMRKILERMFHTKGYDCHCLASLAEFKDKDVQSHFHVVVTDLLFRGISPQEYVLKLNGSIKYDKLFVVTMLGQEKIKRSISRLTTIDGYFDYPVDLKEIEDKI</sequence>
<evidence type="ECO:0008006" key="3">
    <source>
        <dbReference type="Google" id="ProtNLM"/>
    </source>
</evidence>
<gene>
    <name evidence="1" type="ORF">VOP03_16520</name>
</gene>
<evidence type="ECO:0000313" key="2">
    <source>
        <dbReference type="Proteomes" id="UP001355298"/>
    </source>
</evidence>
<evidence type="ECO:0000313" key="1">
    <source>
        <dbReference type="EMBL" id="MEC4266958.1"/>
    </source>
</evidence>
<reference evidence="1 2" key="1">
    <citation type="submission" date="2024-01" db="EMBL/GenBank/DDBJ databases">
        <title>The strains designed SYSU M86414 and SYSU M84420 isolated from the marine sediment in San Sha City (Hainan Province, China).</title>
        <authorList>
            <person name="Guo D."/>
        </authorList>
    </citation>
    <scope>NUCLEOTIDE SEQUENCE [LARGE SCALE GENOMIC DNA]</scope>
    <source>
        <strain evidence="1 2">SYSU M84420</strain>
    </source>
</reference>
<keyword evidence="2" id="KW-1185">Reference proteome</keyword>
<dbReference type="Proteomes" id="UP001355298">
    <property type="component" value="Unassembled WGS sequence"/>
</dbReference>